<evidence type="ECO:0000256" key="5">
    <source>
        <dbReference type="HAMAP-Rule" id="MF_00340"/>
    </source>
</evidence>
<evidence type="ECO:0000256" key="6">
    <source>
        <dbReference type="SAM" id="MobiDB-lite"/>
    </source>
</evidence>
<dbReference type="HAMAP" id="MF_00340">
    <property type="entry name" value="Ribosomal_bL32"/>
    <property type="match status" value="1"/>
</dbReference>
<evidence type="ECO:0000256" key="1">
    <source>
        <dbReference type="ARBA" id="ARBA00008560"/>
    </source>
</evidence>
<accession>A0A1G2I5T2</accession>
<dbReference type="InterPro" id="IPR044957">
    <property type="entry name" value="Ribosomal_bL32_bact"/>
</dbReference>
<evidence type="ECO:0000256" key="3">
    <source>
        <dbReference type="ARBA" id="ARBA00023274"/>
    </source>
</evidence>
<evidence type="ECO:0000256" key="4">
    <source>
        <dbReference type="ARBA" id="ARBA00035178"/>
    </source>
</evidence>
<protein>
    <recommendedName>
        <fullName evidence="4 5">Large ribosomal subunit protein bL32</fullName>
    </recommendedName>
</protein>
<proteinExistence type="inferred from homology"/>
<dbReference type="InterPro" id="IPR002677">
    <property type="entry name" value="Ribosomal_bL32"/>
</dbReference>
<keyword evidence="3 5" id="KW-0687">Ribonucleoprotein</keyword>
<name>A0A1G2I5T2_9BACT</name>
<dbReference type="GO" id="GO:0003735">
    <property type="term" value="F:structural constituent of ribosome"/>
    <property type="evidence" value="ECO:0007669"/>
    <property type="project" value="InterPro"/>
</dbReference>
<evidence type="ECO:0000313" key="8">
    <source>
        <dbReference type="Proteomes" id="UP000176308"/>
    </source>
</evidence>
<dbReference type="InterPro" id="IPR011332">
    <property type="entry name" value="Ribosomal_zn-bd"/>
</dbReference>
<evidence type="ECO:0000313" key="7">
    <source>
        <dbReference type="EMBL" id="OGZ70166.1"/>
    </source>
</evidence>
<sequence>MAVPKHRHTKSKRNKVRMHLYIRPAVLALCKKCKNKVLPYTVCKNCGYYKGQEVINVLGKLNKKEKKQREKKIQETEKQQKIEDPESQRRTGNPMTMEELSKK</sequence>
<comment type="caution">
    <text evidence="7">The sequence shown here is derived from an EMBL/GenBank/DDBJ whole genome shotgun (WGS) entry which is preliminary data.</text>
</comment>
<feature type="compositionally biased region" description="Basic and acidic residues" evidence="6">
    <location>
        <begin position="67"/>
        <end position="89"/>
    </location>
</feature>
<keyword evidence="2 5" id="KW-0689">Ribosomal protein</keyword>
<evidence type="ECO:0000256" key="2">
    <source>
        <dbReference type="ARBA" id="ARBA00022980"/>
    </source>
</evidence>
<dbReference type="SUPFAM" id="SSF57829">
    <property type="entry name" value="Zn-binding ribosomal proteins"/>
    <property type="match status" value="1"/>
</dbReference>
<feature type="region of interest" description="Disordered" evidence="6">
    <location>
        <begin position="63"/>
        <end position="103"/>
    </location>
</feature>
<dbReference type="Pfam" id="PF01783">
    <property type="entry name" value="Ribosomal_L32p"/>
    <property type="match status" value="1"/>
</dbReference>
<gene>
    <name evidence="5" type="primary">rpmF</name>
    <name evidence="7" type="ORF">A2904_00210</name>
</gene>
<dbReference type="PANTHER" id="PTHR35534:SF1">
    <property type="entry name" value="LARGE RIBOSOMAL SUBUNIT PROTEIN BL32"/>
    <property type="match status" value="1"/>
</dbReference>
<dbReference type="PANTHER" id="PTHR35534">
    <property type="entry name" value="50S RIBOSOMAL PROTEIN L32"/>
    <property type="match status" value="1"/>
</dbReference>
<dbReference type="AlphaFoldDB" id="A0A1G2I5T2"/>
<dbReference type="EMBL" id="MHOX01000034">
    <property type="protein sequence ID" value="OGZ70166.1"/>
    <property type="molecule type" value="Genomic_DNA"/>
</dbReference>
<dbReference type="Proteomes" id="UP000176308">
    <property type="component" value="Unassembled WGS sequence"/>
</dbReference>
<dbReference type="GO" id="GO:0006412">
    <property type="term" value="P:translation"/>
    <property type="evidence" value="ECO:0007669"/>
    <property type="project" value="UniProtKB-UniRule"/>
</dbReference>
<reference evidence="7 8" key="1">
    <citation type="journal article" date="2016" name="Nat. Commun.">
        <title>Thousands of microbial genomes shed light on interconnected biogeochemical processes in an aquifer system.</title>
        <authorList>
            <person name="Anantharaman K."/>
            <person name="Brown C.T."/>
            <person name="Hug L.A."/>
            <person name="Sharon I."/>
            <person name="Castelle C.J."/>
            <person name="Probst A.J."/>
            <person name="Thomas B.C."/>
            <person name="Singh A."/>
            <person name="Wilkins M.J."/>
            <person name="Karaoz U."/>
            <person name="Brodie E.L."/>
            <person name="Williams K.H."/>
            <person name="Hubbard S.S."/>
            <person name="Banfield J.F."/>
        </authorList>
    </citation>
    <scope>NUCLEOTIDE SEQUENCE [LARGE SCALE GENOMIC DNA]</scope>
</reference>
<dbReference type="NCBIfam" id="TIGR01031">
    <property type="entry name" value="rpmF_bact"/>
    <property type="match status" value="1"/>
</dbReference>
<dbReference type="GO" id="GO:0015934">
    <property type="term" value="C:large ribosomal subunit"/>
    <property type="evidence" value="ECO:0007669"/>
    <property type="project" value="InterPro"/>
</dbReference>
<organism evidence="7 8">
    <name type="scientific">Candidatus Staskawiczbacteria bacterium RIFCSPLOWO2_01_FULL_33_9</name>
    <dbReference type="NCBI Taxonomy" id="1802211"/>
    <lineage>
        <taxon>Bacteria</taxon>
        <taxon>Candidatus Staskawicziibacteriota</taxon>
    </lineage>
</organism>
<comment type="similarity">
    <text evidence="1 5">Belongs to the bacterial ribosomal protein bL32 family.</text>
</comment>